<evidence type="ECO:0000259" key="2">
    <source>
        <dbReference type="SMART" id="SM00421"/>
    </source>
</evidence>
<dbReference type="SUPFAM" id="SSF46894">
    <property type="entry name" value="C-terminal effector domain of the bipartite response regulators"/>
    <property type="match status" value="1"/>
</dbReference>
<evidence type="ECO:0000313" key="3">
    <source>
        <dbReference type="EMBL" id="MBE1585208.1"/>
    </source>
</evidence>
<dbReference type="Proteomes" id="UP000633509">
    <property type="component" value="Unassembled WGS sequence"/>
</dbReference>
<dbReference type="InterPro" id="IPR000792">
    <property type="entry name" value="Tscrpt_reg_LuxR_C"/>
</dbReference>
<dbReference type="SUPFAM" id="SSF46785">
    <property type="entry name" value="Winged helix' DNA-binding domain"/>
    <property type="match status" value="1"/>
</dbReference>
<keyword evidence="3" id="KW-0238">DNA-binding</keyword>
<reference evidence="3 4" key="1">
    <citation type="submission" date="2020-10" db="EMBL/GenBank/DDBJ databases">
        <title>Sequencing the genomes of 1000 actinobacteria strains.</title>
        <authorList>
            <person name="Klenk H.-P."/>
        </authorList>
    </citation>
    <scope>NUCLEOTIDE SEQUENCE [LARGE SCALE GENOMIC DNA]</scope>
    <source>
        <strain evidence="3 4">DSM 43173</strain>
    </source>
</reference>
<dbReference type="InterPro" id="IPR036388">
    <property type="entry name" value="WH-like_DNA-bd_sf"/>
</dbReference>
<evidence type="ECO:0000313" key="4">
    <source>
        <dbReference type="Proteomes" id="UP000633509"/>
    </source>
</evidence>
<name>A0ABR9LY35_9ACTN</name>
<dbReference type="PANTHER" id="PTHR34293:SF1">
    <property type="entry name" value="HTH-TYPE TRANSCRIPTIONAL REGULATOR TRMBL2"/>
    <property type="match status" value="1"/>
</dbReference>
<dbReference type="InterPro" id="IPR002831">
    <property type="entry name" value="Tscrpt_reg_TrmB_N"/>
</dbReference>
<feature type="region of interest" description="Disordered" evidence="1">
    <location>
        <begin position="310"/>
        <end position="365"/>
    </location>
</feature>
<dbReference type="RefSeq" id="WP_192785993.1">
    <property type="nucleotide sequence ID" value="NZ_JADBEK010000001.1"/>
</dbReference>
<gene>
    <name evidence="3" type="ORF">H4W80_003466</name>
</gene>
<dbReference type="InterPro" id="IPR016032">
    <property type="entry name" value="Sig_transdc_resp-reg_C-effctor"/>
</dbReference>
<dbReference type="SMART" id="SM00421">
    <property type="entry name" value="HTH_LUXR"/>
    <property type="match status" value="1"/>
</dbReference>
<protein>
    <submittedName>
        <fullName evidence="3">DNA-binding CsgD family transcriptional regulator</fullName>
    </submittedName>
</protein>
<sequence>MLEEGRALEVVGISAFDERVYRGVLASPGITVQELVRRSGESTGRIQSSLSRLRAKGLVSRLWGRSPRWTATNPGAAIRSLVRGMQGELDRLTDTADELEAAFRTVGQGMEEGGQLEVLAGPEEQARWYVRLQQEAKEEVLTFDRPPYVLDYHNPLQTGLLRSGVRYRTIYVPEAFDHTGALDEVGSLIKAGEEARVLPELPFKMAIVDRWRAVMPLQMDPPLTRGVLITGSTMVMALVELFERMWREALPVRPELWRELGDPVLETTDPGPPVAALAPEAGALGPAGGALGPAGGAPVRAAGSLTPAVGTPGAAAGASDSTAGASGSASGTQGPLAGTPSPAAGSLGSPAGAHSPTARMPGPAAGALGPAAGALSPSADAFSSAASALSLEDRRLLALLAAGLKDDAIARQLGTSPRTLRRRLRHLLDELNAETRFQAGAQASRRGLV</sequence>
<dbReference type="Pfam" id="PF01978">
    <property type="entry name" value="TrmB"/>
    <property type="match status" value="1"/>
</dbReference>
<accession>A0ABR9LY35</accession>
<dbReference type="InterPro" id="IPR036390">
    <property type="entry name" value="WH_DNA-bd_sf"/>
</dbReference>
<dbReference type="InterPro" id="IPR051797">
    <property type="entry name" value="TrmB-like"/>
</dbReference>
<feature type="domain" description="HTH luxR-type" evidence="2">
    <location>
        <begin position="386"/>
        <end position="443"/>
    </location>
</feature>
<dbReference type="GO" id="GO:0003677">
    <property type="term" value="F:DNA binding"/>
    <property type="evidence" value="ECO:0007669"/>
    <property type="project" value="UniProtKB-KW"/>
</dbReference>
<comment type="caution">
    <text evidence="3">The sequence shown here is derived from an EMBL/GenBank/DDBJ whole genome shotgun (WGS) entry which is preliminary data.</text>
</comment>
<dbReference type="PANTHER" id="PTHR34293">
    <property type="entry name" value="HTH-TYPE TRANSCRIPTIONAL REGULATOR TRMBL2"/>
    <property type="match status" value="1"/>
</dbReference>
<dbReference type="Gene3D" id="1.10.10.10">
    <property type="entry name" value="Winged helix-like DNA-binding domain superfamily/Winged helix DNA-binding domain"/>
    <property type="match status" value="2"/>
</dbReference>
<evidence type="ECO:0000256" key="1">
    <source>
        <dbReference type="SAM" id="MobiDB-lite"/>
    </source>
</evidence>
<proteinExistence type="predicted"/>
<organism evidence="3 4">
    <name type="scientific">Nonomuraea angiospora</name>
    <dbReference type="NCBI Taxonomy" id="46172"/>
    <lineage>
        <taxon>Bacteria</taxon>
        <taxon>Bacillati</taxon>
        <taxon>Actinomycetota</taxon>
        <taxon>Actinomycetes</taxon>
        <taxon>Streptosporangiales</taxon>
        <taxon>Streptosporangiaceae</taxon>
        <taxon>Nonomuraea</taxon>
    </lineage>
</organism>
<dbReference type="EMBL" id="JADBEK010000001">
    <property type="protein sequence ID" value="MBE1585208.1"/>
    <property type="molecule type" value="Genomic_DNA"/>
</dbReference>
<keyword evidence="4" id="KW-1185">Reference proteome</keyword>